<dbReference type="EMBL" id="MN873693">
    <property type="protein sequence ID" value="QIN54505.1"/>
    <property type="molecule type" value="Genomic_DNA"/>
</dbReference>
<name>A0A6G8MYU1_9VIRU</name>
<proteinExistence type="predicted"/>
<organism evidence="1 2">
    <name type="scientific">Cedratvirus kamchatka</name>
    <dbReference type="NCBI Taxonomy" id="2716914"/>
    <lineage>
        <taxon>Viruses</taxon>
        <taxon>Pithoviruses</taxon>
        <taxon>Orthocedratvirinae</taxon>
        <taxon>Alphacedratvirus</taxon>
        <taxon>Alphacedratvirus rossiense</taxon>
    </lineage>
</organism>
<accession>A0A6G8MYU1</accession>
<reference evidence="1" key="1">
    <citation type="submission" date="2019-12" db="EMBL/GenBank/DDBJ databases">
        <title>The DNA Methylation Landscape of Giant Viruses.</title>
        <authorList>
            <person name="Jeudy S."/>
            <person name="Rigou S."/>
            <person name="Alempic J.-M."/>
            <person name="Claverie J.-M."/>
            <person name="Abergel C."/>
            <person name="Legendre M."/>
        </authorList>
    </citation>
    <scope>NUCLEOTIDE SEQUENCE</scope>
    <source>
        <strain evidence="1">P4</strain>
    </source>
</reference>
<dbReference type="Proteomes" id="UP001224087">
    <property type="component" value="Segment"/>
</dbReference>
<gene>
    <name evidence="1" type="primary">ck380</name>
</gene>
<sequence length="187" mass="21830">MEKQTMDYLLLLPFPDLLAVCIDEPNLLDNGFWEKKFAQDSMPVISEQSTSLAWAAEYKRVKVALLYTLNLLKETPLYLPLCKIKDIGYLPESLNTAKIKEIFSLTNLSLLISTPARAAMKIKQREGGYLVTIYYRQEEFIREERHFLDAKQTKFMVFILCYYNIEFLVGKKKKPFHIPRSQLHNIA</sequence>
<keyword evidence="2" id="KW-1185">Reference proteome</keyword>
<evidence type="ECO:0000313" key="1">
    <source>
        <dbReference type="EMBL" id="QIN54505.1"/>
    </source>
</evidence>
<evidence type="ECO:0000313" key="2">
    <source>
        <dbReference type="Proteomes" id="UP001224087"/>
    </source>
</evidence>
<protein>
    <submittedName>
        <fullName evidence="1">Uncharacterized protein</fullName>
    </submittedName>
</protein>